<feature type="domain" description="MurNAc-LAA" evidence="1">
    <location>
        <begin position="141"/>
        <end position="266"/>
    </location>
</feature>
<evidence type="ECO:0000313" key="2">
    <source>
        <dbReference type="EMBL" id="HIX19752.1"/>
    </source>
</evidence>
<dbReference type="GO" id="GO:0009253">
    <property type="term" value="P:peptidoglycan catabolic process"/>
    <property type="evidence" value="ECO:0007669"/>
    <property type="project" value="InterPro"/>
</dbReference>
<dbReference type="AlphaFoldDB" id="A0A9D1VB60"/>
<dbReference type="SUPFAM" id="SSF53187">
    <property type="entry name" value="Zn-dependent exopeptidases"/>
    <property type="match status" value="1"/>
</dbReference>
<dbReference type="EMBL" id="DXFQ01000061">
    <property type="protein sequence ID" value="HIX19752.1"/>
    <property type="molecule type" value="Genomic_DNA"/>
</dbReference>
<reference evidence="2" key="1">
    <citation type="journal article" date="2021" name="PeerJ">
        <title>Extensive microbial diversity within the chicken gut microbiome revealed by metagenomics and culture.</title>
        <authorList>
            <person name="Gilroy R."/>
            <person name="Ravi A."/>
            <person name="Getino M."/>
            <person name="Pursley I."/>
            <person name="Horton D.L."/>
            <person name="Alikhan N.F."/>
            <person name="Baker D."/>
            <person name="Gharbi K."/>
            <person name="Hall N."/>
            <person name="Watson M."/>
            <person name="Adriaenssens E.M."/>
            <person name="Foster-Nyarko E."/>
            <person name="Jarju S."/>
            <person name="Secka A."/>
            <person name="Antonio M."/>
            <person name="Oren A."/>
            <person name="Chaudhuri R.R."/>
            <person name="La Ragione R."/>
            <person name="Hildebrand F."/>
            <person name="Pallen M.J."/>
        </authorList>
    </citation>
    <scope>NUCLEOTIDE SEQUENCE</scope>
    <source>
        <strain evidence="2">14975</strain>
    </source>
</reference>
<dbReference type="PROSITE" id="PS51257">
    <property type="entry name" value="PROKAR_LIPOPROTEIN"/>
    <property type="match status" value="1"/>
</dbReference>
<organism evidence="2 3">
    <name type="scientific">Candidatus Akkermansia intestinigallinarum</name>
    <dbReference type="NCBI Taxonomy" id="2838431"/>
    <lineage>
        <taxon>Bacteria</taxon>
        <taxon>Pseudomonadati</taxon>
        <taxon>Verrucomicrobiota</taxon>
        <taxon>Verrucomicrobiia</taxon>
        <taxon>Verrucomicrobiales</taxon>
        <taxon>Akkermansiaceae</taxon>
        <taxon>Akkermansia</taxon>
    </lineage>
</organism>
<protein>
    <submittedName>
        <fullName evidence="2">N-acetylmuramoyl-L-alanine amidase</fullName>
    </submittedName>
</protein>
<evidence type="ECO:0000313" key="3">
    <source>
        <dbReference type="Proteomes" id="UP000823964"/>
    </source>
</evidence>
<sequence length="272" mass="30497">MFSAKRFLIWFLAGLLFSAGLTGCTAWRMRAEVRESRTVVLDIGHYYHPERGGQGARTPDGRYGNIEECEFWYRYAGEVKRVVEEAGYTCLICNRGAAPTDPQLAEAGRKAGVHQVNSPEVGGIYRSAQHPNRMAVGMLSVNYALYRKPACVVFLHHNSHSDDWMVWTKGAFYCNEEGMEMAETMADVMNERILDKGMPNRGEKCGVILRDDGRKGGGDWLNACNESYVPAVITEVAFLSNPEHARFLSKEENAKRYAQAIGEGIVRFLNAR</sequence>
<accession>A0A9D1VB60</accession>
<name>A0A9D1VB60_9BACT</name>
<comment type="caution">
    <text evidence="2">The sequence shown here is derived from an EMBL/GenBank/DDBJ whole genome shotgun (WGS) entry which is preliminary data.</text>
</comment>
<dbReference type="GO" id="GO:0008745">
    <property type="term" value="F:N-acetylmuramoyl-L-alanine amidase activity"/>
    <property type="evidence" value="ECO:0007669"/>
    <property type="project" value="InterPro"/>
</dbReference>
<dbReference type="CDD" id="cd02696">
    <property type="entry name" value="MurNAc-LAA"/>
    <property type="match status" value="1"/>
</dbReference>
<reference evidence="2" key="2">
    <citation type="submission" date="2021-04" db="EMBL/GenBank/DDBJ databases">
        <authorList>
            <person name="Gilroy R."/>
        </authorList>
    </citation>
    <scope>NUCLEOTIDE SEQUENCE</scope>
    <source>
        <strain evidence="2">14975</strain>
    </source>
</reference>
<proteinExistence type="predicted"/>
<dbReference type="Proteomes" id="UP000823964">
    <property type="component" value="Unassembled WGS sequence"/>
</dbReference>
<dbReference type="Pfam" id="PF01520">
    <property type="entry name" value="Amidase_3"/>
    <property type="match status" value="1"/>
</dbReference>
<dbReference type="InterPro" id="IPR002508">
    <property type="entry name" value="MurNAc-LAA_cat"/>
</dbReference>
<evidence type="ECO:0000259" key="1">
    <source>
        <dbReference type="SMART" id="SM00646"/>
    </source>
</evidence>
<dbReference type="SMART" id="SM00646">
    <property type="entry name" value="Ami_3"/>
    <property type="match status" value="1"/>
</dbReference>
<dbReference type="Gene3D" id="3.40.630.40">
    <property type="entry name" value="Zn-dependent exopeptidases"/>
    <property type="match status" value="1"/>
</dbReference>
<gene>
    <name evidence="2" type="ORF">H9862_04020</name>
</gene>